<feature type="region of interest" description="Disordered" evidence="6">
    <location>
        <begin position="108"/>
        <end position="138"/>
    </location>
</feature>
<dbReference type="EMBL" id="AP021858">
    <property type="protein sequence ID" value="BBO23214.1"/>
    <property type="molecule type" value="Genomic_DNA"/>
</dbReference>
<organism evidence="8 9">
    <name type="scientific">Candidatus Nitrosymbiomonas proteolyticus</name>
    <dbReference type="NCBI Taxonomy" id="2608984"/>
    <lineage>
        <taxon>Bacteria</taxon>
        <taxon>Bacillati</taxon>
        <taxon>Armatimonadota</taxon>
        <taxon>Armatimonadota incertae sedis</taxon>
        <taxon>Candidatus Nitrosymbiomonas</taxon>
    </lineage>
</organism>
<evidence type="ECO:0000256" key="5">
    <source>
        <dbReference type="ARBA" id="ARBA00023136"/>
    </source>
</evidence>
<evidence type="ECO:0000256" key="3">
    <source>
        <dbReference type="ARBA" id="ARBA00022692"/>
    </source>
</evidence>
<evidence type="ECO:0000313" key="8">
    <source>
        <dbReference type="EMBL" id="BBO23214.1"/>
    </source>
</evidence>
<dbReference type="GO" id="GO:0005886">
    <property type="term" value="C:plasma membrane"/>
    <property type="evidence" value="ECO:0007669"/>
    <property type="project" value="UniProtKB-SubCell"/>
</dbReference>
<evidence type="ECO:0000256" key="7">
    <source>
        <dbReference type="SAM" id="Phobius"/>
    </source>
</evidence>
<evidence type="ECO:0000313" key="9">
    <source>
        <dbReference type="Proteomes" id="UP000662873"/>
    </source>
</evidence>
<dbReference type="NCBIfam" id="TIGR02229">
    <property type="entry name" value="caa3_sub_IV"/>
    <property type="match status" value="1"/>
</dbReference>
<dbReference type="AlphaFoldDB" id="A0A809SDP3"/>
<keyword evidence="5 7" id="KW-0472">Membrane</keyword>
<keyword evidence="2" id="KW-1003">Cell membrane</keyword>
<accession>A0A809SDP3</accession>
<evidence type="ECO:0000256" key="4">
    <source>
        <dbReference type="ARBA" id="ARBA00022989"/>
    </source>
</evidence>
<feature type="transmembrane region" description="Helical" evidence="7">
    <location>
        <begin position="46"/>
        <end position="67"/>
    </location>
</feature>
<dbReference type="KEGG" id="npy:NPRO_08090"/>
<dbReference type="Pfam" id="PF03626">
    <property type="entry name" value="COX4_pro"/>
    <property type="match status" value="1"/>
</dbReference>
<reference evidence="8" key="1">
    <citation type="journal article" name="DNA Res.">
        <title>The physiological potential of anammox bacteria as revealed by their core genome structure.</title>
        <authorList>
            <person name="Okubo T."/>
            <person name="Toyoda A."/>
            <person name="Fukuhara K."/>
            <person name="Uchiyama I."/>
            <person name="Harigaya Y."/>
            <person name="Kuroiwa M."/>
            <person name="Suzuki T."/>
            <person name="Murakami Y."/>
            <person name="Suwa Y."/>
            <person name="Takami H."/>
        </authorList>
    </citation>
    <scope>NUCLEOTIDE SEQUENCE</scope>
    <source>
        <strain evidence="8">317325-2</strain>
    </source>
</reference>
<name>A0A809SDP3_9BACT</name>
<keyword evidence="4 7" id="KW-1133">Transmembrane helix</keyword>
<evidence type="ECO:0000256" key="6">
    <source>
        <dbReference type="SAM" id="MobiDB-lite"/>
    </source>
</evidence>
<evidence type="ECO:0000256" key="1">
    <source>
        <dbReference type="ARBA" id="ARBA00004651"/>
    </source>
</evidence>
<feature type="compositionally biased region" description="Basic and acidic residues" evidence="6">
    <location>
        <begin position="118"/>
        <end position="131"/>
    </location>
</feature>
<keyword evidence="3 7" id="KW-0812">Transmembrane</keyword>
<proteinExistence type="predicted"/>
<protein>
    <submittedName>
        <fullName evidence="8">Caa(3)-type oxidase, subunit IV</fullName>
    </submittedName>
</protein>
<comment type="subcellular location">
    <subcellularLocation>
        <location evidence="1">Cell membrane</location>
        <topology evidence="1">Multi-pass membrane protein</topology>
    </subcellularLocation>
</comment>
<evidence type="ECO:0000256" key="2">
    <source>
        <dbReference type="ARBA" id="ARBA00022475"/>
    </source>
</evidence>
<sequence length="138" mass="15383">MSEQHHHITPVRTLALNLGALMVLMVLTVVAALVPPFLPNDAWQSVFNNTVALTIACLKATLVILIFMGVKYSTRLTQVYAVMGFLWVTLLGITFCDYLTRDWEPIPGWESPPTGKFTHGEAPGDPRREVPRQYYGAP</sequence>
<dbReference type="InterPro" id="IPR011743">
    <property type="entry name" value="Caa3_sub_IV"/>
</dbReference>
<dbReference type="InterPro" id="IPR005171">
    <property type="entry name" value="Cyt_c_oxidase_su4_prok"/>
</dbReference>
<dbReference type="Proteomes" id="UP000662873">
    <property type="component" value="Chromosome"/>
</dbReference>
<feature type="transmembrane region" description="Helical" evidence="7">
    <location>
        <begin position="14"/>
        <end position="34"/>
    </location>
</feature>
<feature type="transmembrane region" description="Helical" evidence="7">
    <location>
        <begin position="79"/>
        <end position="100"/>
    </location>
</feature>
<gene>
    <name evidence="8" type="ORF">NPRO_08090</name>
</gene>